<dbReference type="Pfam" id="PF04610">
    <property type="entry name" value="TrbL"/>
    <property type="match status" value="1"/>
</dbReference>
<keyword evidence="11" id="KW-1185">Reference proteome</keyword>
<evidence type="ECO:0000256" key="5">
    <source>
        <dbReference type="ARBA" id="ARBA00022989"/>
    </source>
</evidence>
<proteinExistence type="inferred from homology"/>
<keyword evidence="6" id="KW-0843">Virulence</keyword>
<accession>A0A8X6YYH3</accession>
<evidence type="ECO:0000313" key="10">
    <source>
        <dbReference type="EMBL" id="GFY79950.1"/>
    </source>
</evidence>
<dbReference type="InterPro" id="IPR027417">
    <property type="entry name" value="P-loop_NTPase"/>
</dbReference>
<dbReference type="Proteomes" id="UP000886998">
    <property type="component" value="Unassembled WGS sequence"/>
</dbReference>
<dbReference type="SUPFAM" id="SSF52540">
    <property type="entry name" value="P-loop containing nucleoside triphosphate hydrolases"/>
    <property type="match status" value="1"/>
</dbReference>
<sequence>MLRFRAVQSKNKSTLSREVHAAEFIPYSCYWNSTTLMTKENWLVKVIKLSGFAFETADDEDLVIQNNIRNQMLRSISSPAFSLYFHTIRRKKNIFSDEFASQGLPNFFANHVNLKWREKHATRQSFINDLYITIIRRADTKGVEFLSYLLKKFGHVTSKHAWESDMRATYEDLEETTNRVVTSLRNYSPKILGVKETPDGLFCEIMEFLSRIVNCGFVTNTLFPLRTEISRYLPVHRLFFGRKMIQVVTHNESKYAGVVSIKEYGNHTSAGMLDSFLQLPYEFIITQSFQFINRQMAIGKMQIQQNRMIQSADKAISQIAEISQALDDAMSGKIAFGQHHLTILCIEKSPKSLDNALSLVESELSNCGVYPIRERVNLEPAFWAQIPGNFDYIVRKATISSLNLAGFASQHNYPTGNKFNNHWGDAVTVFDTTSGTPFFFNFHIRDVGHTMIIGPTGAGKTVLMNFLCAQAMKFSPRIFFFDKDRGAEIFLRALSGIYTVIEPRTKTNFNPLQLDDTSDNRTFLMEWIKSLISVYNDKFTSEDITRINDAIEGNFKLRKEDRFLRNLVPFLGLAGPDTLAGAISMWHDNGSHAAIFDNKEDLLDFSRARVFGFEMASLLKDPVALGPVLIYLFHRISISLDGTPSIIVLDEAWALIDNPVFAPKIKDWLKVLRKLNAFVIFATQSVEDASKSAISDTLVQQTATQIFLPNLKATSVYRDVFMLTEREYILIKHTDPSTRFFLVKQGVNAVVARIDLKDLDDIINVLSGLLADGVSGTDKTEFVSRFNSTGSFSRASNPDCGAFKTAAALAGIAIAVGAIFTGIVLIVSSAGLFTAFVIVGMIAAIVGVWKAIGGLVVCEHSFVRHPVARDHDGKYKNFKLKDTGYSVHTNKNYQKEDEYFSALQGKSGKDGKQTEKEILDSNNSDTINNEYMNYFWPKNGVQYSEYIEICHRNPLTFGNLFGDIDFDVREKDTGYVDGSWSPKVDGKLECKVLKAGQSETIHGSTFKAVRKMGRLCVELASVSMLGIEMTPWPQGVDMGCTELPPGPLAPMCEKSMMIFKDKASGKTGEPIEIDPKKDYKTLIRETEKEGKIFVGYDNKGCFSSYVSEACYNQAGSKSLAPIPVTSMIVQCIKESLDNLVAGIDSSGSPLKDKNGHNKGSFLSVAQKRLKNTITAVLVLALILFSIKAMSGGVRSPQEMYMLIIKFALVIYFTTGSTMSHYYGELTRLSNGLSEIVLKASSESKGICNYKAEDYEYDRAGKKVSYSYLAPWDRLDCRILFYLGAPLDGIGGKIGTGGVATLAVLLGAAPVLLVAGSIIGIIFAGGQILVAIVCIFMAVLMMMVILWLCYVFILSLVALSVIVILSPLFIPMVLFQHTKGYFDGWVKELITYSLYPVILFAFLSFMFIACDKIFYKGLNFEPDSLYESRQAQPQNSKKKQWFKLREGECDKNETTLACMMQNYSFKKSNILGLFYFTYMEFGSSLIGELLKLCLVLFLFYHFLNILPNMAAELAGNHRAALGSGHTPGQMVGKALSVAKAAAGNVGEVAKAVAKKARGAIGGGGGGGDSGKGSSETIK</sequence>
<dbReference type="InterPro" id="IPR007688">
    <property type="entry name" value="Conjugal_tfr_TrbL/VirB6"/>
</dbReference>
<organism evidence="10 11">
    <name type="scientific">Trichonephila inaurata madagascariensis</name>
    <dbReference type="NCBI Taxonomy" id="2747483"/>
    <lineage>
        <taxon>Eukaryota</taxon>
        <taxon>Metazoa</taxon>
        <taxon>Ecdysozoa</taxon>
        <taxon>Arthropoda</taxon>
        <taxon>Chelicerata</taxon>
        <taxon>Arachnida</taxon>
        <taxon>Araneae</taxon>
        <taxon>Araneomorphae</taxon>
        <taxon>Entelegynae</taxon>
        <taxon>Araneoidea</taxon>
        <taxon>Nephilidae</taxon>
        <taxon>Trichonephila</taxon>
        <taxon>Trichonephila inaurata</taxon>
    </lineage>
</organism>
<feature type="transmembrane region" description="Helical" evidence="8">
    <location>
        <begin position="1469"/>
        <end position="1502"/>
    </location>
</feature>
<dbReference type="CDD" id="cd00267">
    <property type="entry name" value="ABC_ATPase"/>
    <property type="match status" value="1"/>
</dbReference>
<feature type="transmembrane region" description="Helical" evidence="8">
    <location>
        <begin position="1172"/>
        <end position="1190"/>
    </location>
</feature>
<dbReference type="NCBIfam" id="NF010473">
    <property type="entry name" value="PRK13898.1"/>
    <property type="match status" value="1"/>
</dbReference>
<evidence type="ECO:0000256" key="6">
    <source>
        <dbReference type="ARBA" id="ARBA00023026"/>
    </source>
</evidence>
<gene>
    <name evidence="10" type="primary">virB4</name>
    <name evidence="10" type="ORF">TNIN_56021</name>
</gene>
<feature type="transmembrane region" description="Helical" evidence="8">
    <location>
        <begin position="1310"/>
        <end position="1339"/>
    </location>
</feature>
<dbReference type="OrthoDB" id="6424498at2759"/>
<evidence type="ECO:0000256" key="3">
    <source>
        <dbReference type="ARBA" id="ARBA00022741"/>
    </source>
</evidence>
<evidence type="ECO:0000256" key="2">
    <source>
        <dbReference type="ARBA" id="ARBA00022692"/>
    </source>
</evidence>
<dbReference type="NCBIfam" id="TIGR00929">
    <property type="entry name" value="VirB4_CagE"/>
    <property type="match status" value="1"/>
</dbReference>
<keyword evidence="3" id="KW-0547">Nucleotide-binding</keyword>
<feature type="transmembrane region" description="Helical" evidence="8">
    <location>
        <begin position="1389"/>
        <end position="1409"/>
    </location>
</feature>
<evidence type="ECO:0000313" key="11">
    <source>
        <dbReference type="Proteomes" id="UP000886998"/>
    </source>
</evidence>
<feature type="domain" description="AAA+ ATPase" evidence="9">
    <location>
        <begin position="446"/>
        <end position="704"/>
    </location>
</feature>
<dbReference type="InterPro" id="IPR018145">
    <property type="entry name" value="CagE_TrbE_VirB_cntrl_dom"/>
</dbReference>
<keyword evidence="7 8" id="KW-0472">Membrane</keyword>
<feature type="transmembrane region" description="Helical" evidence="8">
    <location>
        <begin position="806"/>
        <end position="827"/>
    </location>
</feature>
<comment type="caution">
    <text evidence="10">The sequence shown here is derived from an EMBL/GenBank/DDBJ whole genome shotgun (WGS) entry which is preliminary data.</text>
</comment>
<feature type="transmembrane region" description="Helical" evidence="8">
    <location>
        <begin position="1346"/>
        <end position="1369"/>
    </location>
</feature>
<keyword evidence="4" id="KW-0067">ATP-binding</keyword>
<dbReference type="SMART" id="SM00382">
    <property type="entry name" value="AAA"/>
    <property type="match status" value="1"/>
</dbReference>
<evidence type="ECO:0000256" key="1">
    <source>
        <dbReference type="ARBA" id="ARBA00006512"/>
    </source>
</evidence>
<keyword evidence="5 8" id="KW-1133">Transmembrane helix</keyword>
<dbReference type="InterPro" id="IPR004346">
    <property type="entry name" value="CagE_TrbE_VirB"/>
</dbReference>
<dbReference type="InterPro" id="IPR051162">
    <property type="entry name" value="T4SS_component"/>
</dbReference>
<dbReference type="Gene3D" id="3.40.50.300">
    <property type="entry name" value="P-loop containing nucleotide triphosphate hydrolases"/>
    <property type="match status" value="1"/>
</dbReference>
<dbReference type="Pfam" id="PF03135">
    <property type="entry name" value="CagE_TrbE_VirB"/>
    <property type="match status" value="1"/>
</dbReference>
<dbReference type="PANTHER" id="PTHR30121">
    <property type="entry name" value="UNCHARACTERIZED PROTEIN YJGR-RELATED"/>
    <property type="match status" value="1"/>
</dbReference>
<keyword evidence="2 8" id="KW-0812">Transmembrane</keyword>
<dbReference type="InterPro" id="IPR043964">
    <property type="entry name" value="P-loop_TraG"/>
</dbReference>
<evidence type="ECO:0000259" key="9">
    <source>
        <dbReference type="SMART" id="SM00382"/>
    </source>
</evidence>
<evidence type="ECO:0000256" key="7">
    <source>
        <dbReference type="ARBA" id="ARBA00023136"/>
    </source>
</evidence>
<comment type="similarity">
    <text evidence="1">Belongs to the TrbE/VirB4 family.</text>
</comment>
<dbReference type="GO" id="GO:0005524">
    <property type="term" value="F:ATP binding"/>
    <property type="evidence" value="ECO:0007669"/>
    <property type="project" value="UniProtKB-KW"/>
</dbReference>
<dbReference type="EMBL" id="BMAV01023781">
    <property type="protein sequence ID" value="GFY79950.1"/>
    <property type="molecule type" value="Genomic_DNA"/>
</dbReference>
<dbReference type="Pfam" id="PF19044">
    <property type="entry name" value="P-loop_TraG"/>
    <property type="match status" value="1"/>
</dbReference>
<evidence type="ECO:0000256" key="8">
    <source>
        <dbReference type="SAM" id="Phobius"/>
    </source>
</evidence>
<dbReference type="InterPro" id="IPR003593">
    <property type="entry name" value="AAA+_ATPase"/>
</dbReference>
<evidence type="ECO:0000256" key="4">
    <source>
        <dbReference type="ARBA" id="ARBA00022840"/>
    </source>
</evidence>
<feature type="transmembrane region" description="Helical" evidence="8">
    <location>
        <begin position="832"/>
        <end position="852"/>
    </location>
</feature>
<dbReference type="GO" id="GO:0030255">
    <property type="term" value="P:protein secretion by the type IV secretion system"/>
    <property type="evidence" value="ECO:0007669"/>
    <property type="project" value="InterPro"/>
</dbReference>
<name>A0A8X6YYH3_9ARAC</name>
<reference evidence="10" key="1">
    <citation type="submission" date="2020-08" db="EMBL/GenBank/DDBJ databases">
        <title>Multicomponent nature underlies the extraordinary mechanical properties of spider dragline silk.</title>
        <authorList>
            <person name="Kono N."/>
            <person name="Nakamura H."/>
            <person name="Mori M."/>
            <person name="Yoshida Y."/>
            <person name="Ohtoshi R."/>
            <person name="Malay A.D."/>
            <person name="Moran D.A.P."/>
            <person name="Tomita M."/>
            <person name="Numata K."/>
            <person name="Arakawa K."/>
        </authorList>
    </citation>
    <scope>NUCLEOTIDE SEQUENCE</scope>
</reference>
<dbReference type="PANTHER" id="PTHR30121:SF12">
    <property type="entry name" value="TYPE IV SECRETION SYSTEM PROTEIN CAGE"/>
    <property type="match status" value="1"/>
</dbReference>
<protein>
    <submittedName>
        <fullName evidence="10">Type IV secretion system protein virB4</fullName>
    </submittedName>
</protein>